<dbReference type="InterPro" id="IPR036779">
    <property type="entry name" value="LysM_dom_sf"/>
</dbReference>
<sequence length="265" mass="29214">MTIVDSTHLIYSVESGDTLYSIASRTGGNIQDIVQSNAIYPPITDPGLIFPGQVLILTKPGKNQVQQIVSQGDRLYQYAYRYDTSVDLLQGINPQVDDPNMIYPSQQLLVPAFIYEVEQGDTLYKIAQRFGLSLSTLMEANRARPGLSPDVIYPGYRLIIPLPSSVNIVVFRPFPGTSIQSGQLLKGYARAFEGTILYRIVDDANQVVKNEAPIQTSAGAPSYGSFSMAIEFDDSPTTKTGELWVYTRSAKDGSIQDLVQIPVFF</sequence>
<dbReference type="Pfam" id="PF01476">
    <property type="entry name" value="LysM"/>
    <property type="match status" value="3"/>
</dbReference>
<gene>
    <name evidence="2" type="ORF">N783_19760</name>
</gene>
<dbReference type="Pfam" id="PF10648">
    <property type="entry name" value="Gmad2"/>
    <property type="match status" value="1"/>
</dbReference>
<evidence type="ECO:0000259" key="1">
    <source>
        <dbReference type="PROSITE" id="PS51782"/>
    </source>
</evidence>
<dbReference type="InterPro" id="IPR018911">
    <property type="entry name" value="Gmad2_Ig-like_dom"/>
</dbReference>
<organism evidence="2 3">
    <name type="scientific">Pontibacillus marinus BH030004 = DSM 16465</name>
    <dbReference type="NCBI Taxonomy" id="1385511"/>
    <lineage>
        <taxon>Bacteria</taxon>
        <taxon>Bacillati</taxon>
        <taxon>Bacillota</taxon>
        <taxon>Bacilli</taxon>
        <taxon>Bacillales</taxon>
        <taxon>Bacillaceae</taxon>
        <taxon>Pontibacillus</taxon>
    </lineage>
</organism>
<comment type="caution">
    <text evidence="2">The sequence shown here is derived from an EMBL/GenBank/DDBJ whole genome shotgun (WGS) entry which is preliminary data.</text>
</comment>
<dbReference type="EMBL" id="AVPF01000006">
    <property type="protein sequence ID" value="KGX90596.1"/>
    <property type="molecule type" value="Genomic_DNA"/>
</dbReference>
<dbReference type="SUPFAM" id="SSF54106">
    <property type="entry name" value="LysM domain"/>
    <property type="match status" value="3"/>
</dbReference>
<dbReference type="STRING" id="1385511.GCA_000425225_01551"/>
<evidence type="ECO:0000313" key="2">
    <source>
        <dbReference type="EMBL" id="KGX90596.1"/>
    </source>
</evidence>
<feature type="domain" description="LysM" evidence="1">
    <location>
        <begin position="113"/>
        <end position="160"/>
    </location>
</feature>
<dbReference type="OrthoDB" id="308800at2"/>
<dbReference type="PROSITE" id="PS51782">
    <property type="entry name" value="LYSM"/>
    <property type="match status" value="3"/>
</dbReference>
<dbReference type="Proteomes" id="UP000030403">
    <property type="component" value="Unassembled WGS sequence"/>
</dbReference>
<reference evidence="2 3" key="1">
    <citation type="submission" date="2013-08" db="EMBL/GenBank/DDBJ databases">
        <authorList>
            <person name="Huang J."/>
            <person name="Wang G."/>
        </authorList>
    </citation>
    <scope>NUCLEOTIDE SEQUENCE [LARGE SCALE GENOMIC DNA]</scope>
    <source>
        <strain evidence="2 3">BH030004</strain>
    </source>
</reference>
<evidence type="ECO:0000313" key="3">
    <source>
        <dbReference type="Proteomes" id="UP000030403"/>
    </source>
</evidence>
<dbReference type="eggNOG" id="COG1388">
    <property type="taxonomic scope" value="Bacteria"/>
</dbReference>
<dbReference type="SMART" id="SM00257">
    <property type="entry name" value="LysM"/>
    <property type="match status" value="3"/>
</dbReference>
<dbReference type="CDD" id="cd00118">
    <property type="entry name" value="LysM"/>
    <property type="match status" value="2"/>
</dbReference>
<dbReference type="PANTHER" id="PTHR33734">
    <property type="entry name" value="LYSM DOMAIN-CONTAINING GPI-ANCHORED PROTEIN 2"/>
    <property type="match status" value="1"/>
</dbReference>
<dbReference type="Gene3D" id="3.10.350.10">
    <property type="entry name" value="LysM domain"/>
    <property type="match status" value="3"/>
</dbReference>
<proteinExistence type="predicted"/>
<dbReference type="PANTHER" id="PTHR33734:SF22">
    <property type="entry name" value="MEMBRANE-BOUND LYTIC MUREIN TRANSGLYCOSYLASE D"/>
    <property type="match status" value="1"/>
</dbReference>
<dbReference type="AlphaFoldDB" id="A0A0A5GBP3"/>
<dbReference type="InterPro" id="IPR018392">
    <property type="entry name" value="LysM"/>
</dbReference>
<name>A0A0A5GBP3_9BACI</name>
<keyword evidence="3" id="KW-1185">Reference proteome</keyword>
<dbReference type="RefSeq" id="WP_027448435.1">
    <property type="nucleotide sequence ID" value="NZ_AVPF01000006.1"/>
</dbReference>
<feature type="domain" description="LysM" evidence="1">
    <location>
        <begin position="9"/>
        <end position="57"/>
    </location>
</feature>
<protein>
    <submittedName>
        <fullName evidence="2">Spore germination protein</fullName>
    </submittedName>
</protein>
<accession>A0A0A5GBP3</accession>
<feature type="domain" description="LysM" evidence="1">
    <location>
        <begin position="65"/>
        <end position="110"/>
    </location>
</feature>